<dbReference type="PROSITE" id="PS50158">
    <property type="entry name" value="ZF_CCHC"/>
    <property type="match status" value="1"/>
</dbReference>
<sequence length="433" mass="49100">MNTHGFGTNILVLDGNNWDRWSALMKSLFGAQECFEVVMDGYDELVANPTDAQRNAFKENRKKNCKALFYIQQNCDTQHFEKIAKCRKSKEAWDILESYHEGGAKVKKVKLQAYRRQYESMVMEENQKVSDYFSKVLALVHQMQNCGETITYEMVVEKVMRSLTPGFDYVVVAIEYSKDTSTMKIEELQSALEAHEITVLSRDSERSVQQALQVQSDKKESKNHKNKGKGKAKWFKNSKSKTDDKTESSKGGGFIKNQGKKRDFDKKSKNHKNKGKGKAKWFKNSKSKTDDKTESSKGGGFVKNQGKKRDFDKSKVKCYNCSKLGHFADECWFKEDQQDANVATGGNDANSVLMMATTSDDSALNEEWYLDSGCSNHMTSHREWLTSFDANKTSSIKLADGRKLAAEGTGNIVIKSKKGGKRKASQLAWKIMH</sequence>
<feature type="region of interest" description="Disordered" evidence="2">
    <location>
        <begin position="203"/>
        <end position="307"/>
    </location>
</feature>
<dbReference type="Pfam" id="PF22936">
    <property type="entry name" value="Pol_BBD"/>
    <property type="match status" value="1"/>
</dbReference>
<evidence type="ECO:0000313" key="4">
    <source>
        <dbReference type="EMBL" id="GAU25105.1"/>
    </source>
</evidence>
<dbReference type="InterPro" id="IPR001878">
    <property type="entry name" value="Znf_CCHC"/>
</dbReference>
<dbReference type="OrthoDB" id="1414647at2759"/>
<accession>A0A2Z6MNI6</accession>
<feature type="compositionally biased region" description="Basic residues" evidence="2">
    <location>
        <begin position="221"/>
        <end position="239"/>
    </location>
</feature>
<gene>
    <name evidence="4" type="ORF">TSUD_157600</name>
</gene>
<proteinExistence type="predicted"/>
<dbReference type="Pfam" id="PF00098">
    <property type="entry name" value="zf-CCHC"/>
    <property type="match status" value="1"/>
</dbReference>
<dbReference type="PANTHER" id="PTHR35317">
    <property type="entry name" value="OS04G0629600 PROTEIN"/>
    <property type="match status" value="1"/>
</dbReference>
<reference evidence="5" key="1">
    <citation type="journal article" date="2017" name="Front. Plant Sci.">
        <title>Climate Clever Clovers: New Paradigm to Reduce the Environmental Footprint of Ruminants by Breeding Low Methanogenic Forages Utilizing Haplotype Variation.</title>
        <authorList>
            <person name="Kaur P."/>
            <person name="Appels R."/>
            <person name="Bayer P.E."/>
            <person name="Keeble-Gagnere G."/>
            <person name="Wang J."/>
            <person name="Hirakawa H."/>
            <person name="Shirasawa K."/>
            <person name="Vercoe P."/>
            <person name="Stefanova K."/>
            <person name="Durmic Z."/>
            <person name="Nichols P."/>
            <person name="Revell C."/>
            <person name="Isobe S.N."/>
            <person name="Edwards D."/>
            <person name="Erskine W."/>
        </authorList>
    </citation>
    <scope>NUCLEOTIDE SEQUENCE [LARGE SCALE GENOMIC DNA]</scope>
    <source>
        <strain evidence="5">cv. Daliak</strain>
    </source>
</reference>
<feature type="compositionally biased region" description="Basic residues" evidence="2">
    <location>
        <begin position="268"/>
        <end position="286"/>
    </location>
</feature>
<dbReference type="SUPFAM" id="SSF57756">
    <property type="entry name" value="Retrovirus zinc finger-like domains"/>
    <property type="match status" value="1"/>
</dbReference>
<dbReference type="InterPro" id="IPR054722">
    <property type="entry name" value="PolX-like_BBD"/>
</dbReference>
<dbReference type="Gene3D" id="4.10.60.10">
    <property type="entry name" value="Zinc finger, CCHC-type"/>
    <property type="match status" value="1"/>
</dbReference>
<evidence type="ECO:0000313" key="5">
    <source>
        <dbReference type="Proteomes" id="UP000242715"/>
    </source>
</evidence>
<dbReference type="EMBL" id="DF973303">
    <property type="protein sequence ID" value="GAU25105.1"/>
    <property type="molecule type" value="Genomic_DNA"/>
</dbReference>
<evidence type="ECO:0000256" key="1">
    <source>
        <dbReference type="PROSITE-ProRule" id="PRU00047"/>
    </source>
</evidence>
<dbReference type="PANTHER" id="PTHR35317:SF28">
    <property type="entry name" value="ZINC FINGER, CCHC-TYPE, RIBONUCLEASE H-LIKE DOMAIN, GAG-PRE-INTEGRASE DOMAIN PROTEIN-RELATED"/>
    <property type="match status" value="1"/>
</dbReference>
<name>A0A2Z6MNI6_TRISU</name>
<organism evidence="4 5">
    <name type="scientific">Trifolium subterraneum</name>
    <name type="common">Subterranean clover</name>
    <dbReference type="NCBI Taxonomy" id="3900"/>
    <lineage>
        <taxon>Eukaryota</taxon>
        <taxon>Viridiplantae</taxon>
        <taxon>Streptophyta</taxon>
        <taxon>Embryophyta</taxon>
        <taxon>Tracheophyta</taxon>
        <taxon>Spermatophyta</taxon>
        <taxon>Magnoliopsida</taxon>
        <taxon>eudicotyledons</taxon>
        <taxon>Gunneridae</taxon>
        <taxon>Pentapetalae</taxon>
        <taxon>rosids</taxon>
        <taxon>fabids</taxon>
        <taxon>Fabales</taxon>
        <taxon>Fabaceae</taxon>
        <taxon>Papilionoideae</taxon>
        <taxon>50 kb inversion clade</taxon>
        <taxon>NPAAA clade</taxon>
        <taxon>Hologalegina</taxon>
        <taxon>IRL clade</taxon>
        <taxon>Trifolieae</taxon>
        <taxon>Trifolium</taxon>
    </lineage>
</organism>
<keyword evidence="5" id="KW-1185">Reference proteome</keyword>
<protein>
    <recommendedName>
        <fullName evidence="3">CCHC-type domain-containing protein</fullName>
    </recommendedName>
</protein>
<feature type="domain" description="CCHC-type" evidence="3">
    <location>
        <begin position="317"/>
        <end position="331"/>
    </location>
</feature>
<dbReference type="GO" id="GO:0008270">
    <property type="term" value="F:zinc ion binding"/>
    <property type="evidence" value="ECO:0007669"/>
    <property type="project" value="UniProtKB-KW"/>
</dbReference>
<keyword evidence="1" id="KW-0479">Metal-binding</keyword>
<dbReference type="AlphaFoldDB" id="A0A2Z6MNI6"/>
<dbReference type="InterPro" id="IPR036875">
    <property type="entry name" value="Znf_CCHC_sf"/>
</dbReference>
<dbReference type="GO" id="GO:0003676">
    <property type="term" value="F:nucleic acid binding"/>
    <property type="evidence" value="ECO:0007669"/>
    <property type="project" value="InterPro"/>
</dbReference>
<keyword evidence="1" id="KW-0863">Zinc-finger</keyword>
<dbReference type="Pfam" id="PF14223">
    <property type="entry name" value="Retrotran_gag_2"/>
    <property type="match status" value="1"/>
</dbReference>
<dbReference type="Proteomes" id="UP000242715">
    <property type="component" value="Unassembled WGS sequence"/>
</dbReference>
<evidence type="ECO:0000256" key="2">
    <source>
        <dbReference type="SAM" id="MobiDB-lite"/>
    </source>
</evidence>
<evidence type="ECO:0000259" key="3">
    <source>
        <dbReference type="PROSITE" id="PS50158"/>
    </source>
</evidence>
<keyword evidence="1" id="KW-0862">Zinc</keyword>